<proteinExistence type="predicted"/>
<comment type="caution">
    <text evidence="1">The sequence shown here is derived from an EMBL/GenBank/DDBJ whole genome shotgun (WGS) entry which is preliminary data.</text>
</comment>
<dbReference type="AlphaFoldDB" id="A0A164KC70"/>
<protein>
    <submittedName>
        <fullName evidence="1">Uncharacterized protein</fullName>
    </submittedName>
</protein>
<organism evidence="1 2">
    <name type="scientific">Daphnia magna</name>
    <dbReference type="NCBI Taxonomy" id="35525"/>
    <lineage>
        <taxon>Eukaryota</taxon>
        <taxon>Metazoa</taxon>
        <taxon>Ecdysozoa</taxon>
        <taxon>Arthropoda</taxon>
        <taxon>Crustacea</taxon>
        <taxon>Branchiopoda</taxon>
        <taxon>Diplostraca</taxon>
        <taxon>Cladocera</taxon>
        <taxon>Anomopoda</taxon>
        <taxon>Daphniidae</taxon>
        <taxon>Daphnia</taxon>
    </lineage>
</organism>
<accession>A0A164KC70</accession>
<name>A0A164KC70_9CRUS</name>
<evidence type="ECO:0000313" key="1">
    <source>
        <dbReference type="EMBL" id="KZS03140.1"/>
    </source>
</evidence>
<dbReference type="Proteomes" id="UP000076858">
    <property type="component" value="Unassembled WGS sequence"/>
</dbReference>
<reference evidence="1 2" key="1">
    <citation type="submission" date="2016-03" db="EMBL/GenBank/DDBJ databases">
        <title>EvidentialGene: Evidence-directed Construction of Genes on Genomes.</title>
        <authorList>
            <person name="Gilbert D.G."/>
            <person name="Choi J.-H."/>
            <person name="Mockaitis K."/>
            <person name="Colbourne J."/>
            <person name="Pfrender M."/>
        </authorList>
    </citation>
    <scope>NUCLEOTIDE SEQUENCE [LARGE SCALE GENOMIC DNA]</scope>
    <source>
        <strain evidence="1 2">Xinb3</strain>
        <tissue evidence="1">Complete organism</tissue>
    </source>
</reference>
<dbReference type="EMBL" id="LRGB01003338">
    <property type="protein sequence ID" value="KZS03140.1"/>
    <property type="molecule type" value="Genomic_DNA"/>
</dbReference>
<keyword evidence="2" id="KW-1185">Reference proteome</keyword>
<evidence type="ECO:0000313" key="2">
    <source>
        <dbReference type="Proteomes" id="UP000076858"/>
    </source>
</evidence>
<gene>
    <name evidence="1" type="ORF">APZ42_034216</name>
</gene>
<sequence length="47" mass="5620">MQRILALKESNQLNKYHQQKYMSDNVNAIEEYISSLVLDYSRLLKMV</sequence>